<gene>
    <name evidence="1" type="ORF">GBAR_LOCUS17295</name>
</gene>
<dbReference type="Gene3D" id="2.60.220.30">
    <property type="match status" value="1"/>
</dbReference>
<dbReference type="AlphaFoldDB" id="A0AA35WVL6"/>
<sequence length="342" mass="37797">CSFKHLFVTVAFALEVHPDKPLSYNWKGHGFKVDIPAGAISSRGPVTMYIQASLKGDYQFPDDGVIVSGVYSLSLYPPVEKFDKKVTITLQHCACVDDDDEEAALSFYTAKDTPPYIFERLPGGSFSESGEASIDVSHFTLFTVFGKKKPLKYAICTYYVPKQLNIHEAHITVTLKKELLMEKVKQLYKEQKAEKGPVVPMVKFMSGEEQITLDLDTSEETWSKDGWSLCPLSSFCVPKEALDDYNGGPAVPAFQLQLKMIPSGTPTALVQRVGFVGVTPKDSFVTITKEPRTEALPSQRVEMAITETESVNSSSKGITHVCKNAVGPSPEYECEIMLWAAI</sequence>
<dbReference type="EMBL" id="CASHTH010002486">
    <property type="protein sequence ID" value="CAI8030506.1"/>
    <property type="molecule type" value="Genomic_DNA"/>
</dbReference>
<evidence type="ECO:0000313" key="1">
    <source>
        <dbReference type="EMBL" id="CAI8030506.1"/>
    </source>
</evidence>
<evidence type="ECO:0000313" key="2">
    <source>
        <dbReference type="Proteomes" id="UP001174909"/>
    </source>
</evidence>
<protein>
    <submittedName>
        <fullName evidence="1">Uncharacterized protein</fullName>
    </submittedName>
</protein>
<feature type="non-terminal residue" evidence="1">
    <location>
        <position position="342"/>
    </location>
</feature>
<comment type="caution">
    <text evidence="1">The sequence shown here is derived from an EMBL/GenBank/DDBJ whole genome shotgun (WGS) entry which is preliminary data.</text>
</comment>
<dbReference type="Proteomes" id="UP001174909">
    <property type="component" value="Unassembled WGS sequence"/>
</dbReference>
<keyword evidence="2" id="KW-1185">Reference proteome</keyword>
<reference evidence="1" key="1">
    <citation type="submission" date="2023-03" db="EMBL/GenBank/DDBJ databases">
        <authorList>
            <person name="Steffen K."/>
            <person name="Cardenas P."/>
        </authorList>
    </citation>
    <scope>NUCLEOTIDE SEQUENCE</scope>
</reference>
<name>A0AA35WVL6_GEOBA</name>
<organism evidence="1 2">
    <name type="scientific">Geodia barretti</name>
    <name type="common">Barrett's horny sponge</name>
    <dbReference type="NCBI Taxonomy" id="519541"/>
    <lineage>
        <taxon>Eukaryota</taxon>
        <taxon>Metazoa</taxon>
        <taxon>Porifera</taxon>
        <taxon>Demospongiae</taxon>
        <taxon>Heteroscleromorpha</taxon>
        <taxon>Tetractinellida</taxon>
        <taxon>Astrophorina</taxon>
        <taxon>Geodiidae</taxon>
        <taxon>Geodia</taxon>
    </lineage>
</organism>
<proteinExistence type="predicted"/>
<accession>A0AA35WVL6</accession>